<keyword evidence="1" id="KW-1185">Reference proteome</keyword>
<name>A0A1I7Z0M8_9BILA</name>
<dbReference type="AlphaFoldDB" id="A0A1I7Z0M8"/>
<evidence type="ECO:0000313" key="2">
    <source>
        <dbReference type="WBParaSite" id="L893_g21614.t1"/>
    </source>
</evidence>
<dbReference type="WBParaSite" id="L893_g21614.t1">
    <property type="protein sequence ID" value="L893_g21614.t1"/>
    <property type="gene ID" value="L893_g21614"/>
</dbReference>
<accession>A0A1I7Z0M8</accession>
<evidence type="ECO:0000313" key="1">
    <source>
        <dbReference type="Proteomes" id="UP000095287"/>
    </source>
</evidence>
<organism evidence="1 2">
    <name type="scientific">Steinernema glaseri</name>
    <dbReference type="NCBI Taxonomy" id="37863"/>
    <lineage>
        <taxon>Eukaryota</taxon>
        <taxon>Metazoa</taxon>
        <taxon>Ecdysozoa</taxon>
        <taxon>Nematoda</taxon>
        <taxon>Chromadorea</taxon>
        <taxon>Rhabditida</taxon>
        <taxon>Tylenchina</taxon>
        <taxon>Panagrolaimomorpha</taxon>
        <taxon>Strongyloidoidea</taxon>
        <taxon>Steinernematidae</taxon>
        <taxon>Steinernema</taxon>
    </lineage>
</organism>
<dbReference type="Proteomes" id="UP000095287">
    <property type="component" value="Unplaced"/>
</dbReference>
<reference evidence="2" key="1">
    <citation type="submission" date="2016-11" db="UniProtKB">
        <authorList>
            <consortium name="WormBaseParasite"/>
        </authorList>
    </citation>
    <scope>IDENTIFICATION</scope>
</reference>
<protein>
    <submittedName>
        <fullName evidence="2">Uncharacterized protein</fullName>
    </submittedName>
</protein>
<sequence>MQTEDVTGSTNSTSATSPSLTLQVMSGAVAFQWGADVTKDLPLDAFAIQLKPPPETSQPFDAHAIPDTAVTLASEPIRSSPYFNSWIIGLFILGPLNTHPRSGLRAT</sequence>
<proteinExistence type="predicted"/>